<dbReference type="InterPro" id="IPR016187">
    <property type="entry name" value="CTDL_fold"/>
</dbReference>
<evidence type="ECO:0000256" key="10">
    <source>
        <dbReference type="ARBA" id="ARBA00023136"/>
    </source>
</evidence>
<evidence type="ECO:0000256" key="2">
    <source>
        <dbReference type="ARBA" id="ARBA00004236"/>
    </source>
</evidence>
<dbReference type="SUPFAM" id="SSF63712">
    <property type="entry name" value="Nicotinic receptor ligand binding domain-like"/>
    <property type="match status" value="1"/>
</dbReference>
<evidence type="ECO:0000256" key="8">
    <source>
        <dbReference type="ARBA" id="ARBA00022989"/>
    </source>
</evidence>
<dbReference type="GO" id="GO:0004888">
    <property type="term" value="F:transmembrane signaling receptor activity"/>
    <property type="evidence" value="ECO:0007669"/>
    <property type="project" value="InterPro"/>
</dbReference>
<dbReference type="SMART" id="SM00192">
    <property type="entry name" value="LDLa"/>
    <property type="match status" value="1"/>
</dbReference>
<evidence type="ECO:0000313" key="17">
    <source>
        <dbReference type="EMBL" id="KAG7156282.1"/>
    </source>
</evidence>
<feature type="transmembrane region" description="Helical" evidence="15">
    <location>
        <begin position="472"/>
        <end position="492"/>
    </location>
</feature>
<evidence type="ECO:0000313" key="18">
    <source>
        <dbReference type="Proteomes" id="UP000747542"/>
    </source>
</evidence>
<keyword evidence="9" id="KW-0406">Ion transport</keyword>
<dbReference type="InterPro" id="IPR036719">
    <property type="entry name" value="Neuro-gated_channel_TM_sf"/>
</dbReference>
<accession>A0A8J5JDA1</accession>
<dbReference type="InterPro" id="IPR002172">
    <property type="entry name" value="LDrepeatLR_classA_rpt"/>
</dbReference>
<dbReference type="Pfam" id="PF00057">
    <property type="entry name" value="Ldl_recept_a"/>
    <property type="match status" value="1"/>
</dbReference>
<dbReference type="InterPro" id="IPR018000">
    <property type="entry name" value="Neurotransmitter_ion_chnl_CS"/>
</dbReference>
<dbReference type="SUPFAM" id="SSF57424">
    <property type="entry name" value="LDL receptor-like module"/>
    <property type="match status" value="1"/>
</dbReference>
<keyword evidence="4" id="KW-1003">Cell membrane</keyword>
<protein>
    <submittedName>
        <fullName evidence="17">Gamma-aminobutyric acid receptor subunit beta-like 9</fullName>
    </submittedName>
</protein>
<evidence type="ECO:0000256" key="13">
    <source>
        <dbReference type="ARBA" id="ARBA00023303"/>
    </source>
</evidence>
<dbReference type="GO" id="GO:0005886">
    <property type="term" value="C:plasma membrane"/>
    <property type="evidence" value="ECO:0007669"/>
    <property type="project" value="UniProtKB-SubCell"/>
</dbReference>
<keyword evidence="8 15" id="KW-1133">Transmembrane helix</keyword>
<dbReference type="InterPro" id="IPR036734">
    <property type="entry name" value="Neur_chan_lig-bd_sf"/>
</dbReference>
<keyword evidence="11 14" id="KW-1015">Disulfide bond</keyword>
<dbReference type="EMBL" id="JAHLQT010039184">
    <property type="protein sequence ID" value="KAG7156282.1"/>
    <property type="molecule type" value="Genomic_DNA"/>
</dbReference>
<feature type="transmembrane region" description="Helical" evidence="15">
    <location>
        <begin position="504"/>
        <end position="523"/>
    </location>
</feature>
<dbReference type="Gene3D" id="3.10.100.10">
    <property type="entry name" value="Mannose-Binding Protein A, subunit A"/>
    <property type="match status" value="1"/>
</dbReference>
<dbReference type="FunFam" id="4.10.400.10:FF:000034">
    <property type="entry name" value="Low-density lipoprotein receptor-related protein 2"/>
    <property type="match status" value="1"/>
</dbReference>
<dbReference type="PRINTS" id="PR00253">
    <property type="entry name" value="GABAARECEPTR"/>
</dbReference>
<dbReference type="InterPro" id="IPR006201">
    <property type="entry name" value="Neur_channel"/>
</dbReference>
<evidence type="ECO:0000256" key="12">
    <source>
        <dbReference type="ARBA" id="ARBA00023180"/>
    </source>
</evidence>
<dbReference type="CDD" id="cd00112">
    <property type="entry name" value="LDLa"/>
    <property type="match status" value="1"/>
</dbReference>
<feature type="non-terminal residue" evidence="17">
    <location>
        <position position="1"/>
    </location>
</feature>
<dbReference type="PROSITE" id="PS50041">
    <property type="entry name" value="C_TYPE_LECTIN_2"/>
    <property type="match status" value="1"/>
</dbReference>
<dbReference type="InterPro" id="IPR006028">
    <property type="entry name" value="GABAA/Glycine_rcpt"/>
</dbReference>
<dbReference type="SUPFAM" id="SSF90112">
    <property type="entry name" value="Neurotransmitter-gated ion-channel transmembrane pore"/>
    <property type="match status" value="1"/>
</dbReference>
<keyword evidence="6" id="KW-0732">Signal</keyword>
<name>A0A8J5JDA1_HOMAM</name>
<dbReference type="Gene3D" id="2.70.170.10">
    <property type="entry name" value="Neurotransmitter-gated ion-channel ligand-binding domain"/>
    <property type="match status" value="1"/>
</dbReference>
<dbReference type="AlphaFoldDB" id="A0A8J5JDA1"/>
<dbReference type="InterPro" id="IPR001304">
    <property type="entry name" value="C-type_lectin-like"/>
</dbReference>
<evidence type="ECO:0000259" key="16">
    <source>
        <dbReference type="PROSITE" id="PS50041"/>
    </source>
</evidence>
<dbReference type="PANTHER" id="PTHR18945">
    <property type="entry name" value="NEUROTRANSMITTER GATED ION CHANNEL"/>
    <property type="match status" value="1"/>
</dbReference>
<evidence type="ECO:0000256" key="1">
    <source>
        <dbReference type="ARBA" id="ARBA00004141"/>
    </source>
</evidence>
<dbReference type="InterPro" id="IPR038050">
    <property type="entry name" value="Neuro_actylchol_rec"/>
</dbReference>
<organism evidence="17 18">
    <name type="scientific">Homarus americanus</name>
    <name type="common">American lobster</name>
    <dbReference type="NCBI Taxonomy" id="6706"/>
    <lineage>
        <taxon>Eukaryota</taxon>
        <taxon>Metazoa</taxon>
        <taxon>Ecdysozoa</taxon>
        <taxon>Arthropoda</taxon>
        <taxon>Crustacea</taxon>
        <taxon>Multicrustacea</taxon>
        <taxon>Malacostraca</taxon>
        <taxon>Eumalacostraca</taxon>
        <taxon>Eucarida</taxon>
        <taxon>Decapoda</taxon>
        <taxon>Pleocyemata</taxon>
        <taxon>Astacidea</taxon>
        <taxon>Nephropoidea</taxon>
        <taxon>Nephropidae</taxon>
        <taxon>Homarus</taxon>
    </lineage>
</organism>
<reference evidence="17" key="1">
    <citation type="journal article" date="2021" name="Sci. Adv.">
        <title>The American lobster genome reveals insights on longevity, neural, and immune adaptations.</title>
        <authorList>
            <person name="Polinski J.M."/>
            <person name="Zimin A.V."/>
            <person name="Clark K.F."/>
            <person name="Kohn A.B."/>
            <person name="Sadowski N."/>
            <person name="Timp W."/>
            <person name="Ptitsyn A."/>
            <person name="Khanna P."/>
            <person name="Romanova D.Y."/>
            <person name="Williams P."/>
            <person name="Greenwood S.J."/>
            <person name="Moroz L.L."/>
            <person name="Walt D.R."/>
            <person name="Bodnar A.G."/>
        </authorList>
    </citation>
    <scope>NUCLEOTIDE SEQUENCE</scope>
    <source>
        <strain evidence="17">GMGI-L3</strain>
    </source>
</reference>
<dbReference type="Gene3D" id="4.10.400.10">
    <property type="entry name" value="Low-density Lipoprotein Receptor"/>
    <property type="match status" value="1"/>
</dbReference>
<evidence type="ECO:0000256" key="7">
    <source>
        <dbReference type="ARBA" id="ARBA00022737"/>
    </source>
</evidence>
<feature type="disulfide bond" evidence="14">
    <location>
        <begin position="226"/>
        <end position="244"/>
    </location>
</feature>
<evidence type="ECO:0000256" key="3">
    <source>
        <dbReference type="ARBA" id="ARBA00022448"/>
    </source>
</evidence>
<evidence type="ECO:0000256" key="15">
    <source>
        <dbReference type="SAM" id="Phobius"/>
    </source>
</evidence>
<evidence type="ECO:0000256" key="9">
    <source>
        <dbReference type="ARBA" id="ARBA00023065"/>
    </source>
</evidence>
<feature type="disulfide bond" evidence="14">
    <location>
        <begin position="238"/>
        <end position="253"/>
    </location>
</feature>
<gene>
    <name evidence="17" type="primary">Gabrb-L9</name>
    <name evidence="17" type="ORF">Hamer_G006002</name>
</gene>
<keyword evidence="13" id="KW-0407">Ion channel</keyword>
<feature type="disulfide bond" evidence="14">
    <location>
        <begin position="219"/>
        <end position="231"/>
    </location>
</feature>
<dbReference type="GO" id="GO:0005230">
    <property type="term" value="F:extracellular ligand-gated monoatomic ion channel activity"/>
    <property type="evidence" value="ECO:0007669"/>
    <property type="project" value="InterPro"/>
</dbReference>
<feature type="domain" description="C-type lectin" evidence="16">
    <location>
        <begin position="1"/>
        <end position="117"/>
    </location>
</feature>
<sequence>MILPEERPYHSTQELCDLFNTTMPVPGSVEETTPILKEFTPFVNVCNSGSTWKLWLGITDELLEGVFFNVYTKRPITFHHFLPPYPIGGLLNNCVILMLDGSWVDFRCKLKRCGVCYFERKEFLYLRGLCFDENRRSHFRLSGYYDGRPVLRGFYSMFVIWDNSLNNWLLHDIDKNVTLARSELTDIDGYPLGVETWIAVEPLCGAPSGGQMKLSFSSCSDEQFMCTSGSCIPQKYRCNLRYDCKDGSDEDNCGIVEVGHGYRRHLPPRGPNDTTLIITPSITVARITNVDDMRMTISAEFLISLMWKDDRLTFKHLHSDKETTITKADLDLIWRPQYQITPLEGGQVSLLDDFAEVISANNATMPNFNTVNRDVGYPGASNAMISSERYTAILTCDFDLYVYPFDIQVCSINIGLPREYEGTVEFPEEVREAYFTGTEDLSQYKVKNIAFSPQSQPNRIVINFELHRRQGVVLLSTFVPSVLLLMVSWATLFVRMEFLNVRAVMSLTTLLVLYTLFTNLSLSMPNTAAIKLIDVWFFFIILLIFLNIMVHIFIEHIVFVCPNIISLEPEYGP</sequence>
<feature type="transmembrane region" description="Helical" evidence="15">
    <location>
        <begin position="535"/>
        <end position="554"/>
    </location>
</feature>
<proteinExistence type="predicted"/>
<evidence type="ECO:0000256" key="5">
    <source>
        <dbReference type="ARBA" id="ARBA00022692"/>
    </source>
</evidence>
<evidence type="ECO:0000256" key="14">
    <source>
        <dbReference type="PROSITE-ProRule" id="PRU00124"/>
    </source>
</evidence>
<dbReference type="Pfam" id="PF02931">
    <property type="entry name" value="Neur_chan_LBD"/>
    <property type="match status" value="1"/>
</dbReference>
<keyword evidence="18" id="KW-1185">Reference proteome</keyword>
<dbReference type="PROSITE" id="PS01209">
    <property type="entry name" value="LDLRA_1"/>
    <property type="match status" value="1"/>
</dbReference>
<evidence type="ECO:0000256" key="11">
    <source>
        <dbReference type="ARBA" id="ARBA00023157"/>
    </source>
</evidence>
<dbReference type="InterPro" id="IPR036055">
    <property type="entry name" value="LDL_receptor-like_sf"/>
</dbReference>
<evidence type="ECO:0000256" key="6">
    <source>
        <dbReference type="ARBA" id="ARBA00022729"/>
    </source>
</evidence>
<keyword evidence="12" id="KW-0325">Glycoprotein</keyword>
<dbReference type="Proteomes" id="UP000747542">
    <property type="component" value="Unassembled WGS sequence"/>
</dbReference>
<comment type="caution">
    <text evidence="17">The sequence shown here is derived from an EMBL/GenBank/DDBJ whole genome shotgun (WGS) entry which is preliminary data.</text>
</comment>
<dbReference type="PROSITE" id="PS50068">
    <property type="entry name" value="LDLRA_2"/>
    <property type="match status" value="1"/>
</dbReference>
<comment type="subcellular location">
    <subcellularLocation>
        <location evidence="2">Cell membrane</location>
    </subcellularLocation>
    <subcellularLocation>
        <location evidence="1">Membrane</location>
        <topology evidence="1">Multi-pass membrane protein</topology>
    </subcellularLocation>
</comment>
<dbReference type="PROSITE" id="PS00236">
    <property type="entry name" value="NEUROTR_ION_CHANNEL"/>
    <property type="match status" value="1"/>
</dbReference>
<keyword evidence="7" id="KW-0677">Repeat</keyword>
<keyword evidence="3" id="KW-0813">Transport</keyword>
<keyword evidence="10 15" id="KW-0472">Membrane</keyword>
<keyword evidence="17" id="KW-0675">Receptor</keyword>
<dbReference type="InterPro" id="IPR016186">
    <property type="entry name" value="C-type_lectin-like/link_sf"/>
</dbReference>
<dbReference type="Gene3D" id="1.20.58.390">
    <property type="entry name" value="Neurotransmitter-gated ion-channel transmembrane domain"/>
    <property type="match status" value="1"/>
</dbReference>
<dbReference type="SUPFAM" id="SSF56436">
    <property type="entry name" value="C-type lectin-like"/>
    <property type="match status" value="1"/>
</dbReference>
<dbReference type="InterPro" id="IPR023415">
    <property type="entry name" value="LDLR_class-A_CS"/>
</dbReference>
<evidence type="ECO:0000256" key="4">
    <source>
        <dbReference type="ARBA" id="ARBA00022475"/>
    </source>
</evidence>
<dbReference type="InterPro" id="IPR006202">
    <property type="entry name" value="Neur_chan_lig-bd"/>
</dbReference>
<keyword evidence="5 15" id="KW-0812">Transmembrane</keyword>